<evidence type="ECO:0000256" key="3">
    <source>
        <dbReference type="ARBA" id="ARBA00022723"/>
    </source>
</evidence>
<keyword evidence="4 9" id="KW-0460">Magnesium</keyword>
<dbReference type="GO" id="GO:0047294">
    <property type="term" value="F:phosphoglycerol geranylgeranyltransferase activity"/>
    <property type="evidence" value="ECO:0007669"/>
    <property type="project" value="UniProtKB-UniRule"/>
</dbReference>
<evidence type="ECO:0000256" key="6">
    <source>
        <dbReference type="ARBA" id="ARBA00023209"/>
    </source>
</evidence>
<evidence type="ECO:0000256" key="7">
    <source>
        <dbReference type="ARBA" id="ARBA00023264"/>
    </source>
</evidence>
<evidence type="ECO:0000256" key="8">
    <source>
        <dbReference type="ARBA" id="ARBA00047288"/>
    </source>
</evidence>
<feature type="binding site" evidence="9">
    <location>
        <begin position="205"/>
        <end position="206"/>
    </location>
    <ligand>
        <name>sn-glycerol 1-phosphate</name>
        <dbReference type="ChEBI" id="CHEBI:57685"/>
    </ligand>
</feature>
<evidence type="ECO:0000313" key="11">
    <source>
        <dbReference type="Proteomes" id="UP000484164"/>
    </source>
</evidence>
<comment type="caution">
    <text evidence="10">The sequence shown here is derived from an EMBL/GenBank/DDBJ whole genome shotgun (WGS) entry which is preliminary data.</text>
</comment>
<feature type="binding site" evidence="9">
    <location>
        <begin position="227"/>
        <end position="228"/>
    </location>
    <ligand>
        <name>sn-glycerol 1-phosphate</name>
        <dbReference type="ChEBI" id="CHEBI:57685"/>
    </ligand>
</feature>
<dbReference type="OrthoDB" id="9807235at2"/>
<dbReference type="InterPro" id="IPR038597">
    <property type="entry name" value="GGGP/HepGP_synthase_sf"/>
</dbReference>
<feature type="binding site" evidence="9">
    <location>
        <position position="54"/>
    </location>
    <ligand>
        <name>Mg(2+)</name>
        <dbReference type="ChEBI" id="CHEBI:18420"/>
    </ligand>
</feature>
<dbReference type="SUPFAM" id="SSF51395">
    <property type="entry name" value="FMN-linked oxidoreductases"/>
    <property type="match status" value="1"/>
</dbReference>
<accession>A0A6L3ZEH0</accession>
<keyword evidence="2 9" id="KW-0808">Transferase</keyword>
<comment type="cofactor">
    <cofactor evidence="9">
        <name>Mg(2+)</name>
        <dbReference type="ChEBI" id="CHEBI:18420"/>
    </cofactor>
</comment>
<dbReference type="Proteomes" id="UP000484164">
    <property type="component" value="Unassembled WGS sequence"/>
</dbReference>
<dbReference type="HAMAP" id="MF_00112">
    <property type="entry name" value="GGGP_HepGP_synthase"/>
    <property type="match status" value="1"/>
</dbReference>
<dbReference type="GO" id="GO:0046474">
    <property type="term" value="P:glycerophospholipid biosynthetic process"/>
    <property type="evidence" value="ECO:0007669"/>
    <property type="project" value="UniProtKB-UniRule"/>
</dbReference>
<proteinExistence type="inferred from homology"/>
<keyword evidence="6 9" id="KW-0594">Phospholipid biosynthesis</keyword>
<evidence type="ECO:0000256" key="1">
    <source>
        <dbReference type="ARBA" id="ARBA00022516"/>
    </source>
</evidence>
<keyword evidence="1 9" id="KW-0444">Lipid biosynthesis</keyword>
<dbReference type="NCBIfam" id="NF003198">
    <property type="entry name" value="PRK04169.1-2"/>
    <property type="match status" value="1"/>
</dbReference>
<comment type="similarity">
    <text evidence="9">Belongs to the GGGP/HepGP synthase family. Group II subfamily.</text>
</comment>
<evidence type="ECO:0000256" key="2">
    <source>
        <dbReference type="ARBA" id="ARBA00022679"/>
    </source>
</evidence>
<gene>
    <name evidence="10" type="ORF">F8C82_10340</name>
</gene>
<comment type="catalytic activity">
    <reaction evidence="8 9">
        <text>sn-glycerol 1-phosphate + (2E,6E,10E)-geranylgeranyl diphosphate = sn-3-O-(geranylgeranyl)glycerol 1-phosphate + diphosphate</text>
        <dbReference type="Rhea" id="RHEA:23404"/>
        <dbReference type="ChEBI" id="CHEBI:33019"/>
        <dbReference type="ChEBI" id="CHEBI:57677"/>
        <dbReference type="ChEBI" id="CHEBI:57685"/>
        <dbReference type="ChEBI" id="CHEBI:58756"/>
        <dbReference type="EC" id="2.5.1.41"/>
    </reaction>
</comment>
<dbReference type="InterPro" id="IPR010946">
    <property type="entry name" value="GGGP_synth"/>
</dbReference>
<name>A0A6L3ZEH0_9FLAO</name>
<dbReference type="EC" id="2.5.1.41" evidence="9"/>
<dbReference type="Gene3D" id="3.20.20.390">
    <property type="entry name" value="FMN-linked oxidoreductases"/>
    <property type="match status" value="1"/>
</dbReference>
<dbReference type="AlphaFoldDB" id="A0A6L3ZEH0"/>
<dbReference type="RefSeq" id="WP_151693509.1">
    <property type="nucleotide sequence ID" value="NZ_BMGX01000001.1"/>
</dbReference>
<dbReference type="NCBIfam" id="TIGR01769">
    <property type="entry name" value="GGGP"/>
    <property type="match status" value="1"/>
</dbReference>
<evidence type="ECO:0000256" key="9">
    <source>
        <dbReference type="HAMAP-Rule" id="MF_00112"/>
    </source>
</evidence>
<feature type="binding site" evidence="9">
    <location>
        <position position="25"/>
    </location>
    <ligand>
        <name>Mg(2+)</name>
        <dbReference type="ChEBI" id="CHEBI:18420"/>
    </ligand>
</feature>
<evidence type="ECO:0000256" key="4">
    <source>
        <dbReference type="ARBA" id="ARBA00022842"/>
    </source>
</evidence>
<dbReference type="NCBIfam" id="TIGR01768">
    <property type="entry name" value="GGGP-family"/>
    <property type="match status" value="1"/>
</dbReference>
<reference evidence="10 11" key="1">
    <citation type="submission" date="2019-10" db="EMBL/GenBank/DDBJ databases">
        <title>Genome sequence of Phaeocystidibacter marisrubri JCM30614 (type strain).</title>
        <authorList>
            <person name="Bowman J.P."/>
        </authorList>
    </citation>
    <scope>NUCLEOTIDE SEQUENCE [LARGE SCALE GENOMIC DNA]</scope>
    <source>
        <strain evidence="10 11">JCM 30614</strain>
    </source>
</reference>
<feature type="binding site" evidence="9">
    <location>
        <begin position="174"/>
        <end position="180"/>
    </location>
    <ligand>
        <name>sn-glycerol 1-phosphate</name>
        <dbReference type="ChEBI" id="CHEBI:57685"/>
    </ligand>
</feature>
<keyword evidence="11" id="KW-1185">Reference proteome</keyword>
<sequence>MDQSIRTYLQNLRSNGEKRLAVLIDPDKAGTEYLHRVVDVVNRCGIELIFFGGSLLTRYELDEHIRTIKSITDAKVILFPGSSLQVSSEADALLFLSLISGRNPELLIGQHVLAAPMIRQYNLEALSTGYMLVDGGKPTTASYISGTLPLPADKPDIASVTAMAGELLGLQHLYLDAGSGAMNPVSAEIIAAVRKVTSTPLIVGGGMRTVDQAVAAANAGADIVVVGNAAEKNPELLEDIAHNVHAIKVKTQA</sequence>
<keyword evidence="5 9" id="KW-0443">Lipid metabolism</keyword>
<dbReference type="InterPro" id="IPR008205">
    <property type="entry name" value="GGGP_HepGP_synthase"/>
</dbReference>
<protein>
    <recommendedName>
        <fullName evidence="9">Geranylgeranylglyceryl phosphate synthase</fullName>
        <shortName evidence="9">GGGP synthase</shortName>
        <shortName evidence="9">GGGPS</shortName>
        <ecNumber evidence="9">2.5.1.41</ecNumber>
    </recommendedName>
    <alternativeName>
        <fullName evidence="9">(S)-3-O-geranylgeranylglyceryl phosphate synthase</fullName>
    </alternativeName>
    <alternativeName>
        <fullName evidence="9">Phosphoglycerol geranylgeranyltransferase</fullName>
    </alternativeName>
</protein>
<comment type="caution">
    <text evidence="9">Lacks conserved residue(s) required for the propagation of feature annotation.</text>
</comment>
<dbReference type="GO" id="GO:0000287">
    <property type="term" value="F:magnesium ion binding"/>
    <property type="evidence" value="ECO:0007669"/>
    <property type="project" value="UniProtKB-UniRule"/>
</dbReference>
<dbReference type="EMBL" id="WBVQ01000002">
    <property type="protein sequence ID" value="KAB2816080.1"/>
    <property type="molecule type" value="Genomic_DNA"/>
</dbReference>
<comment type="function">
    <text evidence="9">Prenyltransferase that catalyzes the transfer of the geranylgeranyl moiety of geranylgeranyl diphosphate (GGPP) to the C3 hydroxyl of sn-glycerol-1-phosphate (G1P).</text>
</comment>
<evidence type="ECO:0000256" key="5">
    <source>
        <dbReference type="ARBA" id="ARBA00023098"/>
    </source>
</evidence>
<dbReference type="GO" id="GO:0005737">
    <property type="term" value="C:cytoplasm"/>
    <property type="evidence" value="ECO:0007669"/>
    <property type="project" value="InterPro"/>
</dbReference>
<keyword evidence="7 9" id="KW-1208">Phospholipid metabolism</keyword>
<evidence type="ECO:0000313" key="10">
    <source>
        <dbReference type="EMBL" id="KAB2816080.1"/>
    </source>
</evidence>
<keyword evidence="3 9" id="KW-0479">Metal-binding</keyword>
<organism evidence="10 11">
    <name type="scientific">Phaeocystidibacter marisrubri</name>
    <dbReference type="NCBI Taxonomy" id="1577780"/>
    <lineage>
        <taxon>Bacteria</taxon>
        <taxon>Pseudomonadati</taxon>
        <taxon>Bacteroidota</taxon>
        <taxon>Flavobacteriia</taxon>
        <taxon>Flavobacteriales</taxon>
        <taxon>Phaeocystidibacteraceae</taxon>
        <taxon>Phaeocystidibacter</taxon>
    </lineage>
</organism>
<dbReference type="Pfam" id="PF01884">
    <property type="entry name" value="PcrB"/>
    <property type="match status" value="1"/>
</dbReference>